<dbReference type="AlphaFoldDB" id="A0A931B096"/>
<evidence type="ECO:0000256" key="1">
    <source>
        <dbReference type="ARBA" id="ARBA00007532"/>
    </source>
</evidence>
<dbReference type="PRINTS" id="PR00368">
    <property type="entry name" value="FADPNR"/>
</dbReference>
<feature type="domain" description="FAD/NAD(P)-binding" evidence="7">
    <location>
        <begin position="10"/>
        <end position="338"/>
    </location>
</feature>
<keyword evidence="4" id="KW-0520">NAD</keyword>
<evidence type="ECO:0000313" key="8">
    <source>
        <dbReference type="EMBL" id="MBF9067858.1"/>
    </source>
</evidence>
<dbReference type="InterPro" id="IPR004099">
    <property type="entry name" value="Pyr_nucl-diS_OxRdtase_dimer"/>
</dbReference>
<name>A0A931B096_9ACTN</name>
<comment type="similarity">
    <text evidence="1">Belongs to the class-I pyridine nucleotide-disulfide oxidoreductase family.</text>
</comment>
<dbReference type="RefSeq" id="WP_196193066.1">
    <property type="nucleotide sequence ID" value="NZ_JADPRT010000003.1"/>
</dbReference>
<keyword evidence="4" id="KW-0547">Nucleotide-binding</keyword>
<dbReference type="Proteomes" id="UP000657385">
    <property type="component" value="Unassembled WGS sequence"/>
</dbReference>
<dbReference type="PIRSF" id="PIRSF000350">
    <property type="entry name" value="Mercury_reductase_MerA"/>
    <property type="match status" value="1"/>
</dbReference>
<proteinExistence type="inferred from homology"/>
<feature type="binding site" evidence="4">
    <location>
        <position position="272"/>
    </location>
    <ligand>
        <name>NAD(+)</name>
        <dbReference type="ChEBI" id="CHEBI:57540"/>
    </ligand>
</feature>
<keyword evidence="3 4" id="KW-0274">FAD</keyword>
<organism evidence="8 9">
    <name type="scientific">Streptacidiphilus fuscans</name>
    <dbReference type="NCBI Taxonomy" id="2789292"/>
    <lineage>
        <taxon>Bacteria</taxon>
        <taxon>Bacillati</taxon>
        <taxon>Actinomycetota</taxon>
        <taxon>Actinomycetes</taxon>
        <taxon>Kitasatosporales</taxon>
        <taxon>Streptomycetaceae</taxon>
        <taxon>Streptacidiphilus</taxon>
    </lineage>
</organism>
<dbReference type="SUPFAM" id="SSF51905">
    <property type="entry name" value="FAD/NAD(P)-binding domain"/>
    <property type="match status" value="1"/>
</dbReference>
<feature type="domain" description="Pyridine nucleotide-disulphide oxidoreductase dimerisation" evidence="6">
    <location>
        <begin position="358"/>
        <end position="466"/>
    </location>
</feature>
<dbReference type="Gene3D" id="3.50.50.60">
    <property type="entry name" value="FAD/NAD(P)-binding domain"/>
    <property type="match status" value="2"/>
</dbReference>
<sequence length="473" mass="49417">MPASARETPDVVVIGMGPGGEDVAGRLADAGLDVVGVDERLVGGECPYYGCIPSKIMVRSADLVGEAWRIPGMAGIVRVHPDFHPVARRVREATHNWDDKAAVDRFTGRGGRFLRGTARLTGPGEVTVLGTDGRETVLMPRQAVVLATGSEPSTPPVPGLAGTPYWTNRELIETEELPESLLVLGGGAIGLELGQALQRLGCAVTVVEVGPRLLGREEPESSDLVTRVLTGDGVAVHTGTELASVEYRDGRFQLICRRGERLSGERLLVATGRRVPMDRIGAGVLGIPSDARVVPIDERCRVVGTPGVWPVEGWPVGVWAIGDITGKGAFTHMSMYQADITVRAILGQGGAPARYHAVPRVTFTDPEIGAVGLTEADARAQGLPVRAAVTELAASSRGYIHGANGNAGFIKLVASGDTLVGATSAGPSGGELLGLLSLAVSARIPLSELAATIWAYPTFHRAVGTAVAELVQS</sequence>
<evidence type="ECO:0000259" key="7">
    <source>
        <dbReference type="Pfam" id="PF07992"/>
    </source>
</evidence>
<dbReference type="InterPro" id="IPR001100">
    <property type="entry name" value="Pyr_nuc-diS_OxRdtase"/>
</dbReference>
<evidence type="ECO:0000256" key="4">
    <source>
        <dbReference type="PIRSR" id="PIRSR000350-3"/>
    </source>
</evidence>
<feature type="binding site" evidence="4">
    <location>
        <position position="323"/>
    </location>
    <ligand>
        <name>FAD</name>
        <dbReference type="ChEBI" id="CHEBI:57692"/>
    </ligand>
</feature>
<dbReference type="PRINTS" id="PR00411">
    <property type="entry name" value="PNDRDTASEI"/>
</dbReference>
<evidence type="ECO:0000256" key="5">
    <source>
        <dbReference type="PIRSR" id="PIRSR000350-4"/>
    </source>
</evidence>
<dbReference type="InterPro" id="IPR023753">
    <property type="entry name" value="FAD/NAD-binding_dom"/>
</dbReference>
<dbReference type="InterPro" id="IPR036188">
    <property type="entry name" value="FAD/NAD-bd_sf"/>
</dbReference>
<dbReference type="InterPro" id="IPR016156">
    <property type="entry name" value="FAD/NAD-linked_Rdtase_dimer_sf"/>
</dbReference>
<feature type="binding site" evidence="4">
    <location>
        <position position="55"/>
    </location>
    <ligand>
        <name>FAD</name>
        <dbReference type="ChEBI" id="CHEBI:57692"/>
    </ligand>
</feature>
<feature type="disulfide bond" description="Redox-active" evidence="5">
    <location>
        <begin position="46"/>
        <end position="51"/>
    </location>
</feature>
<dbReference type="PANTHER" id="PTHR43014">
    <property type="entry name" value="MERCURIC REDUCTASE"/>
    <property type="match status" value="1"/>
</dbReference>
<evidence type="ECO:0000259" key="6">
    <source>
        <dbReference type="Pfam" id="PF02852"/>
    </source>
</evidence>
<dbReference type="Pfam" id="PF02852">
    <property type="entry name" value="Pyr_redox_dim"/>
    <property type="match status" value="1"/>
</dbReference>
<evidence type="ECO:0000313" key="9">
    <source>
        <dbReference type="Proteomes" id="UP000657385"/>
    </source>
</evidence>
<evidence type="ECO:0000256" key="3">
    <source>
        <dbReference type="ARBA" id="ARBA00022827"/>
    </source>
</evidence>
<dbReference type="GO" id="GO:0050660">
    <property type="term" value="F:flavin adenine dinucleotide binding"/>
    <property type="evidence" value="ECO:0007669"/>
    <property type="project" value="TreeGrafter"/>
</dbReference>
<keyword evidence="9" id="KW-1185">Reference proteome</keyword>
<dbReference type="Gene3D" id="3.30.390.30">
    <property type="match status" value="1"/>
</dbReference>
<dbReference type="GO" id="GO:0003955">
    <property type="term" value="F:NAD(P)H dehydrogenase (quinone) activity"/>
    <property type="evidence" value="ECO:0007669"/>
    <property type="project" value="TreeGrafter"/>
</dbReference>
<keyword evidence="2" id="KW-0285">Flavoprotein</keyword>
<dbReference type="EMBL" id="JADPRT010000003">
    <property type="protein sequence ID" value="MBF9067858.1"/>
    <property type="molecule type" value="Genomic_DNA"/>
</dbReference>
<dbReference type="SUPFAM" id="SSF55424">
    <property type="entry name" value="FAD/NAD-linked reductases, dimerisation (C-terminal) domain"/>
    <property type="match status" value="1"/>
</dbReference>
<protein>
    <submittedName>
        <fullName evidence="8">NAD(P)/FAD-dependent oxidoreductase</fullName>
    </submittedName>
</protein>
<evidence type="ECO:0000256" key="2">
    <source>
        <dbReference type="ARBA" id="ARBA00022630"/>
    </source>
</evidence>
<comment type="cofactor">
    <cofactor evidence="4">
        <name>FAD</name>
        <dbReference type="ChEBI" id="CHEBI:57692"/>
    </cofactor>
    <text evidence="4">Binds 1 FAD per subunit.</text>
</comment>
<comment type="caution">
    <text evidence="8">The sequence shown here is derived from an EMBL/GenBank/DDBJ whole genome shotgun (WGS) entry which is preliminary data.</text>
</comment>
<dbReference type="PANTHER" id="PTHR43014:SF2">
    <property type="entry name" value="MERCURIC REDUCTASE"/>
    <property type="match status" value="1"/>
</dbReference>
<feature type="binding site" evidence="4">
    <location>
        <begin position="148"/>
        <end position="150"/>
    </location>
    <ligand>
        <name>FAD</name>
        <dbReference type="ChEBI" id="CHEBI:57692"/>
    </ligand>
</feature>
<gene>
    <name evidence="8" type="ORF">I2501_07370</name>
</gene>
<accession>A0A931B096</accession>
<feature type="binding site" evidence="4">
    <location>
        <position position="208"/>
    </location>
    <ligand>
        <name>NAD(+)</name>
        <dbReference type="ChEBI" id="CHEBI:57540"/>
    </ligand>
</feature>
<feature type="binding site" evidence="4">
    <location>
        <begin position="185"/>
        <end position="192"/>
    </location>
    <ligand>
        <name>NAD(+)</name>
        <dbReference type="ChEBI" id="CHEBI:57540"/>
    </ligand>
</feature>
<reference evidence="8" key="1">
    <citation type="submission" date="2020-11" db="EMBL/GenBank/DDBJ databases">
        <title>Isolation and identification of active actinomycetes.</title>
        <authorList>
            <person name="Yu B."/>
        </authorList>
    </citation>
    <scope>NUCLEOTIDE SEQUENCE</scope>
    <source>
        <strain evidence="8">NEAU-YB345</strain>
    </source>
</reference>
<dbReference type="Pfam" id="PF07992">
    <property type="entry name" value="Pyr_redox_2"/>
    <property type="match status" value="1"/>
</dbReference>